<protein>
    <recommendedName>
        <fullName evidence="1">Tetrapyrrole biosynthesis uroporphyrinogen III synthase domain-containing protein</fullName>
    </recommendedName>
</protein>
<feature type="domain" description="Tetrapyrrole biosynthesis uroporphyrinogen III synthase" evidence="1">
    <location>
        <begin position="16"/>
        <end position="300"/>
    </location>
</feature>
<dbReference type="PANTHER" id="PTHR12390">
    <property type="entry name" value="UROPORPHYRINOGEN III SYNTHASE"/>
    <property type="match status" value="1"/>
</dbReference>
<gene>
    <name evidence="2" type="ORF">CERSUDRAFT_143432</name>
</gene>
<evidence type="ECO:0000313" key="2">
    <source>
        <dbReference type="EMBL" id="EMD32831.1"/>
    </source>
</evidence>
<dbReference type="UniPathway" id="UPA00251">
    <property type="reaction ID" value="UER00320"/>
</dbReference>
<accession>M2R1S1</accession>
<name>M2R1S1_CERS8</name>
<dbReference type="HOGENOM" id="CLU_051874_0_1_1"/>
<dbReference type="PANTHER" id="PTHR12390:SF0">
    <property type="entry name" value="UROPORPHYRINOGEN-III SYNTHASE"/>
    <property type="match status" value="1"/>
</dbReference>
<keyword evidence="3" id="KW-1185">Reference proteome</keyword>
<dbReference type="GO" id="GO:0005829">
    <property type="term" value="C:cytosol"/>
    <property type="evidence" value="ECO:0007669"/>
    <property type="project" value="TreeGrafter"/>
</dbReference>
<dbReference type="GO" id="GO:0006782">
    <property type="term" value="P:protoporphyrinogen IX biosynthetic process"/>
    <property type="evidence" value="ECO:0007669"/>
    <property type="project" value="UniProtKB-UniPathway"/>
</dbReference>
<dbReference type="CDD" id="cd06578">
    <property type="entry name" value="HemD"/>
    <property type="match status" value="1"/>
</dbReference>
<evidence type="ECO:0000259" key="1">
    <source>
        <dbReference type="Pfam" id="PF02602"/>
    </source>
</evidence>
<dbReference type="OrthoDB" id="5595751at2759"/>
<dbReference type="InterPro" id="IPR039793">
    <property type="entry name" value="UROS/Hem4"/>
</dbReference>
<organism evidence="2 3">
    <name type="scientific">Ceriporiopsis subvermispora (strain B)</name>
    <name type="common">White-rot fungus</name>
    <name type="synonym">Gelatoporia subvermispora</name>
    <dbReference type="NCBI Taxonomy" id="914234"/>
    <lineage>
        <taxon>Eukaryota</taxon>
        <taxon>Fungi</taxon>
        <taxon>Dikarya</taxon>
        <taxon>Basidiomycota</taxon>
        <taxon>Agaricomycotina</taxon>
        <taxon>Agaricomycetes</taxon>
        <taxon>Polyporales</taxon>
        <taxon>Gelatoporiaceae</taxon>
        <taxon>Gelatoporia</taxon>
    </lineage>
</organism>
<dbReference type="Proteomes" id="UP000016930">
    <property type="component" value="Unassembled WGS sequence"/>
</dbReference>
<dbReference type="InterPro" id="IPR003754">
    <property type="entry name" value="4pyrrol_synth_uPrphyn_synth"/>
</dbReference>
<dbReference type="GO" id="GO:0004852">
    <property type="term" value="F:uroporphyrinogen-III synthase activity"/>
    <property type="evidence" value="ECO:0007669"/>
    <property type="project" value="InterPro"/>
</dbReference>
<dbReference type="SUPFAM" id="SSF69618">
    <property type="entry name" value="HemD-like"/>
    <property type="match status" value="1"/>
</dbReference>
<reference evidence="2 3" key="1">
    <citation type="journal article" date="2012" name="Proc. Natl. Acad. Sci. U.S.A.">
        <title>Comparative genomics of Ceriporiopsis subvermispora and Phanerochaete chrysosporium provide insight into selective ligninolysis.</title>
        <authorList>
            <person name="Fernandez-Fueyo E."/>
            <person name="Ruiz-Duenas F.J."/>
            <person name="Ferreira P."/>
            <person name="Floudas D."/>
            <person name="Hibbett D.S."/>
            <person name="Canessa P."/>
            <person name="Larrondo L.F."/>
            <person name="James T.Y."/>
            <person name="Seelenfreund D."/>
            <person name="Lobos S."/>
            <person name="Polanco R."/>
            <person name="Tello M."/>
            <person name="Honda Y."/>
            <person name="Watanabe T."/>
            <person name="Watanabe T."/>
            <person name="Ryu J.S."/>
            <person name="Kubicek C.P."/>
            <person name="Schmoll M."/>
            <person name="Gaskell J."/>
            <person name="Hammel K.E."/>
            <person name="St John F.J."/>
            <person name="Vanden Wymelenberg A."/>
            <person name="Sabat G."/>
            <person name="Splinter BonDurant S."/>
            <person name="Syed K."/>
            <person name="Yadav J.S."/>
            <person name="Doddapaneni H."/>
            <person name="Subramanian V."/>
            <person name="Lavin J.L."/>
            <person name="Oguiza J.A."/>
            <person name="Perez G."/>
            <person name="Pisabarro A.G."/>
            <person name="Ramirez L."/>
            <person name="Santoyo F."/>
            <person name="Master E."/>
            <person name="Coutinho P.M."/>
            <person name="Henrissat B."/>
            <person name="Lombard V."/>
            <person name="Magnuson J.K."/>
            <person name="Kuees U."/>
            <person name="Hori C."/>
            <person name="Igarashi K."/>
            <person name="Samejima M."/>
            <person name="Held B.W."/>
            <person name="Barry K.W."/>
            <person name="LaButti K.M."/>
            <person name="Lapidus A."/>
            <person name="Lindquist E.A."/>
            <person name="Lucas S.M."/>
            <person name="Riley R."/>
            <person name="Salamov A.A."/>
            <person name="Hoffmeister D."/>
            <person name="Schwenk D."/>
            <person name="Hadar Y."/>
            <person name="Yarden O."/>
            <person name="de Vries R.P."/>
            <person name="Wiebenga A."/>
            <person name="Stenlid J."/>
            <person name="Eastwood D."/>
            <person name="Grigoriev I.V."/>
            <person name="Berka R.M."/>
            <person name="Blanchette R.A."/>
            <person name="Kersten P."/>
            <person name="Martinez A.T."/>
            <person name="Vicuna R."/>
            <person name="Cullen D."/>
        </authorList>
    </citation>
    <scope>NUCLEOTIDE SEQUENCE [LARGE SCALE GENOMIC DNA]</scope>
    <source>
        <strain evidence="2 3">B</strain>
    </source>
</reference>
<dbReference type="GO" id="GO:0006780">
    <property type="term" value="P:uroporphyrinogen III biosynthetic process"/>
    <property type="evidence" value="ECO:0007669"/>
    <property type="project" value="InterPro"/>
</dbReference>
<dbReference type="EMBL" id="KB445809">
    <property type="protein sequence ID" value="EMD32831.1"/>
    <property type="molecule type" value="Genomic_DNA"/>
</dbReference>
<dbReference type="Pfam" id="PF02602">
    <property type="entry name" value="HEM4"/>
    <property type="match status" value="1"/>
</dbReference>
<dbReference type="AlphaFoldDB" id="M2R1S1"/>
<dbReference type="Gene3D" id="3.40.50.10090">
    <property type="match status" value="2"/>
</dbReference>
<dbReference type="InterPro" id="IPR036108">
    <property type="entry name" value="4pyrrol_syn_uPrphyn_synt_sf"/>
</dbReference>
<proteinExistence type="predicted"/>
<evidence type="ECO:0000313" key="3">
    <source>
        <dbReference type="Proteomes" id="UP000016930"/>
    </source>
</evidence>
<dbReference type="STRING" id="914234.M2R1S1"/>
<sequence>MVNVLLLRSTPQDGPDKYEEAFRARGYNPVSVPVLETVLKNIENLRDVILEGPARRSYGGVIVTSARACEAWRATMQRIVKESPASSEQGGRAITGSHSTFGPNTSLVNWSTVSFYVVGEATAKALSDIVEAFPSSPYAPRDVRGAAESGTSDRLANFILEDLKDTSGSRQLLYLTGDKNRDTLPKILAGGGFTLESLQVYETQGSSTFAEDLRQALSSNISSSDRWWLVYFAPSAADFVTPTLREYFALRDVDSDRTGDAHLMRPRIAAIGPTTSTFLRDTLRLHVDVVPPRPSADALVSAIRNIDDSAL</sequence>